<dbReference type="InterPro" id="IPR050099">
    <property type="entry name" value="SIS_GmhA/DiaA_subfam"/>
</dbReference>
<dbReference type="EMBL" id="CAADFA010000084">
    <property type="protein sequence ID" value="VFJ50363.1"/>
    <property type="molecule type" value="Genomic_DNA"/>
</dbReference>
<accession>A0A450SD10</accession>
<dbReference type="SUPFAM" id="SSF53697">
    <property type="entry name" value="SIS domain"/>
    <property type="match status" value="1"/>
</dbReference>
<keyword evidence="3" id="KW-0413">Isomerase</keyword>
<dbReference type="PROSITE" id="PS51464">
    <property type="entry name" value="SIS"/>
    <property type="match status" value="1"/>
</dbReference>
<dbReference type="GO" id="GO:0097367">
    <property type="term" value="F:carbohydrate derivative binding"/>
    <property type="evidence" value="ECO:0007669"/>
    <property type="project" value="InterPro"/>
</dbReference>
<dbReference type="PANTHER" id="PTHR30390:SF8">
    <property type="entry name" value="SUGAR ISOMERASE (SIS)"/>
    <property type="match status" value="1"/>
</dbReference>
<reference evidence="3" key="1">
    <citation type="submission" date="2019-02" db="EMBL/GenBank/DDBJ databases">
        <authorList>
            <person name="Gruber-Vodicka R. H."/>
            <person name="Seah K. B. B."/>
        </authorList>
    </citation>
    <scope>NUCLEOTIDE SEQUENCE</scope>
    <source>
        <strain evidence="2">BECK_BZ163</strain>
        <strain evidence="4">BECK_BZ164</strain>
        <strain evidence="3">BECK_BZ165</strain>
    </source>
</reference>
<dbReference type="PANTHER" id="PTHR30390">
    <property type="entry name" value="SEDOHEPTULOSE 7-PHOSPHATE ISOMERASE / DNAA INITIATOR-ASSOCIATING FACTOR FOR REPLICATION INITIATION"/>
    <property type="match status" value="1"/>
</dbReference>
<dbReference type="GO" id="GO:1901135">
    <property type="term" value="P:carbohydrate derivative metabolic process"/>
    <property type="evidence" value="ECO:0007669"/>
    <property type="project" value="InterPro"/>
</dbReference>
<dbReference type="AlphaFoldDB" id="A0A450SD10"/>
<evidence type="ECO:0000313" key="4">
    <source>
        <dbReference type="EMBL" id="VFK08600.1"/>
    </source>
</evidence>
<evidence type="ECO:0000313" key="3">
    <source>
        <dbReference type="EMBL" id="VFJ50363.1"/>
    </source>
</evidence>
<dbReference type="CDD" id="cd05006">
    <property type="entry name" value="SIS_GmhA"/>
    <property type="match status" value="1"/>
</dbReference>
<dbReference type="InterPro" id="IPR035461">
    <property type="entry name" value="GmhA/DiaA"/>
</dbReference>
<feature type="domain" description="SIS" evidence="1">
    <location>
        <begin position="76"/>
        <end position="239"/>
    </location>
</feature>
<dbReference type="InterPro" id="IPR046348">
    <property type="entry name" value="SIS_dom_sf"/>
</dbReference>
<evidence type="ECO:0000313" key="2">
    <source>
        <dbReference type="EMBL" id="VFJ49773.1"/>
    </source>
</evidence>
<name>A0A450SD10_9GAMM</name>
<dbReference type="EMBL" id="CAADEZ010000076">
    <property type="protein sequence ID" value="VFJ49773.1"/>
    <property type="molecule type" value="Genomic_DNA"/>
</dbReference>
<evidence type="ECO:0000259" key="1">
    <source>
        <dbReference type="PROSITE" id="PS51464"/>
    </source>
</evidence>
<gene>
    <name evidence="2" type="ORF">BECKFM1743A_GA0114220_100763</name>
    <name evidence="4" type="ORF">BECKFM1743B_GA0114221_100753</name>
    <name evidence="3" type="ORF">BECKFM1743C_GA0114222_100845</name>
</gene>
<dbReference type="InterPro" id="IPR001347">
    <property type="entry name" value="SIS_dom"/>
</dbReference>
<sequence>MKSVQKNKKMTDSSTKEHEEDLRSSSCSFVSFVDRNLFLRGFVDLMENHINNYRHKLSNALGLSAMEEVPVLGAALLGAWKAGHHIYLCGNGGSAGNALHLANDFIYGAGVRNGAGLRVEALSANPAVITCLANDVDYERIYAEQIRVKGRPGDVLIALSGSGNSPNIVRAIESGNALDMTTFAILGFTGGRCKEIARHSIHFPVDDMQIAEDLQLIVGHICMQWLREQEVHGGKCEAC</sequence>
<proteinExistence type="predicted"/>
<dbReference type="EMBL" id="CAADFL010000075">
    <property type="protein sequence ID" value="VFK08600.1"/>
    <property type="molecule type" value="Genomic_DNA"/>
</dbReference>
<dbReference type="Pfam" id="PF13580">
    <property type="entry name" value="SIS_2"/>
    <property type="match status" value="1"/>
</dbReference>
<dbReference type="Gene3D" id="3.40.50.10490">
    <property type="entry name" value="Glucose-6-phosphate isomerase like protein, domain 1"/>
    <property type="match status" value="1"/>
</dbReference>
<dbReference type="GO" id="GO:0016853">
    <property type="term" value="F:isomerase activity"/>
    <property type="evidence" value="ECO:0007669"/>
    <property type="project" value="UniProtKB-KW"/>
</dbReference>
<organism evidence="3">
    <name type="scientific">Candidatus Kentrum sp. FM</name>
    <dbReference type="NCBI Taxonomy" id="2126340"/>
    <lineage>
        <taxon>Bacteria</taxon>
        <taxon>Pseudomonadati</taxon>
        <taxon>Pseudomonadota</taxon>
        <taxon>Gammaproteobacteria</taxon>
        <taxon>Candidatus Kentrum</taxon>
    </lineage>
</organism>
<protein>
    <submittedName>
        <fullName evidence="3">D-sedoheptulose 7-phosphate isomerase</fullName>
    </submittedName>
</protein>